<reference evidence="13" key="2">
    <citation type="submission" date="2020-09" db="EMBL/GenBank/DDBJ databases">
        <title>Novel species in genus Aeromicrobium.</title>
        <authorList>
            <person name="Zhang G."/>
        </authorList>
    </citation>
    <scope>NUCLEOTIDE SEQUENCE</scope>
    <source>
        <strain evidence="13">SSW1-57</strain>
    </source>
</reference>
<keyword evidence="2 11" id="KW-1003">Cell membrane</keyword>
<keyword evidence="3 11" id="KW-0633">Potassium transport</keyword>
<keyword evidence="7 11" id="KW-0630">Potassium</keyword>
<evidence type="ECO:0000256" key="2">
    <source>
        <dbReference type="ARBA" id="ARBA00022475"/>
    </source>
</evidence>
<evidence type="ECO:0000313" key="13">
    <source>
        <dbReference type="EMBL" id="MBD1272046.1"/>
    </source>
</evidence>
<dbReference type="InterPro" id="IPR003820">
    <property type="entry name" value="KdpC"/>
</dbReference>
<dbReference type="HAMAP" id="MF_00276">
    <property type="entry name" value="KdpC"/>
    <property type="match status" value="1"/>
</dbReference>
<dbReference type="GO" id="GO:0005524">
    <property type="term" value="F:ATP binding"/>
    <property type="evidence" value="ECO:0007669"/>
    <property type="project" value="UniProtKB-UniRule"/>
</dbReference>
<comment type="subcellular location">
    <subcellularLocation>
        <location evidence="11">Cell membrane</location>
        <topology evidence="11">Single-pass membrane protein</topology>
    </subcellularLocation>
</comment>
<dbReference type="Proteomes" id="UP000659061">
    <property type="component" value="Unassembled WGS sequence"/>
</dbReference>
<keyword evidence="8 11" id="KW-1133">Transmembrane helix</keyword>
<dbReference type="PANTHER" id="PTHR30042:SF2">
    <property type="entry name" value="POTASSIUM-TRANSPORTING ATPASE KDPC SUBUNIT"/>
    <property type="match status" value="1"/>
</dbReference>
<dbReference type="EMBL" id="JACWMT010000004">
    <property type="protein sequence ID" value="MBD1272046.1"/>
    <property type="molecule type" value="Genomic_DNA"/>
</dbReference>
<comment type="function">
    <text evidence="11">Part of the high-affinity ATP-driven potassium transport (or Kdp) system, which catalyzes the hydrolysis of ATP coupled with the electrogenic transport of potassium into the cytoplasm. This subunit acts as a catalytic chaperone that increases the ATP-binding affinity of the ATP-hydrolyzing subunit KdpB by the formation of a transient KdpB/KdpC/ATP ternary complex.</text>
</comment>
<dbReference type="GO" id="GO:0005886">
    <property type="term" value="C:plasma membrane"/>
    <property type="evidence" value="ECO:0007669"/>
    <property type="project" value="UniProtKB-SubCell"/>
</dbReference>
<sequence>MLLTTLSDLGRQSLAALRLLVVLTLVLGIAYPVATWGVAQAFGDRAAGQPVEVDGRVVGSRLLGQSFDGPQWFHARPSANDHDPLASAPSNLGPLNEDLIATIAQRRAEVAQRESVPESNVPPDAVTASGSGLDPHVSPAYAELQVERVARANGLTPAAVRTLVAVHTQGRFLGIHGEPGVNVLELNVALAEAAAGSAGAGGD</sequence>
<keyword evidence="15" id="KW-1185">Reference proteome</keyword>
<evidence type="ECO:0000256" key="7">
    <source>
        <dbReference type="ARBA" id="ARBA00022958"/>
    </source>
</evidence>
<dbReference type="PIRSF" id="PIRSF001296">
    <property type="entry name" value="K_ATPase_KdpC"/>
    <property type="match status" value="1"/>
</dbReference>
<feature type="region of interest" description="Disordered" evidence="12">
    <location>
        <begin position="112"/>
        <end position="134"/>
    </location>
</feature>
<name>A0A8I0KIE5_9ACTN</name>
<evidence type="ECO:0000256" key="3">
    <source>
        <dbReference type="ARBA" id="ARBA00022538"/>
    </source>
</evidence>
<keyword evidence="4 11" id="KW-0812">Transmembrane</keyword>
<evidence type="ECO:0000313" key="15">
    <source>
        <dbReference type="Proteomes" id="UP000587211"/>
    </source>
</evidence>
<keyword evidence="1 11" id="KW-0813">Transport</keyword>
<dbReference type="EMBL" id="JACBZN010000001">
    <property type="protein sequence ID" value="NYI38761.1"/>
    <property type="molecule type" value="Genomic_DNA"/>
</dbReference>
<dbReference type="GO" id="GO:0008556">
    <property type="term" value="F:P-type potassium transmembrane transporter activity"/>
    <property type="evidence" value="ECO:0007669"/>
    <property type="project" value="InterPro"/>
</dbReference>
<protein>
    <recommendedName>
        <fullName evidence="11">Potassium-transporting ATPase KdpC subunit</fullName>
    </recommendedName>
    <alternativeName>
        <fullName evidence="11">ATP phosphohydrolase [potassium-transporting] C chain</fullName>
    </alternativeName>
    <alternativeName>
        <fullName evidence="11">Potassium-binding and translocating subunit C</fullName>
    </alternativeName>
    <alternativeName>
        <fullName evidence="11">Potassium-translocating ATPase C chain</fullName>
    </alternativeName>
</protein>
<evidence type="ECO:0000256" key="8">
    <source>
        <dbReference type="ARBA" id="ARBA00022989"/>
    </source>
</evidence>
<evidence type="ECO:0000256" key="10">
    <source>
        <dbReference type="ARBA" id="ARBA00023136"/>
    </source>
</evidence>
<evidence type="ECO:0000313" key="14">
    <source>
        <dbReference type="EMBL" id="NYI38761.1"/>
    </source>
</evidence>
<dbReference type="NCBIfam" id="TIGR00681">
    <property type="entry name" value="kdpC"/>
    <property type="match status" value="1"/>
</dbReference>
<comment type="caution">
    <text evidence="13">The sequence shown here is derived from an EMBL/GenBank/DDBJ whole genome shotgun (WGS) entry which is preliminary data.</text>
</comment>
<comment type="subunit">
    <text evidence="11">The system is composed of three essential subunits: KdpA, KdpB and KdpC.</text>
</comment>
<evidence type="ECO:0000256" key="11">
    <source>
        <dbReference type="HAMAP-Rule" id="MF_00276"/>
    </source>
</evidence>
<gene>
    <name evidence="11 13" type="primary">kdpC</name>
    <name evidence="14" type="ORF">BJ975_002136</name>
    <name evidence="13" type="ORF">IDH50_17510</name>
</gene>
<dbReference type="AlphaFoldDB" id="A0A8I0KIE5"/>
<evidence type="ECO:0000256" key="1">
    <source>
        <dbReference type="ARBA" id="ARBA00022448"/>
    </source>
</evidence>
<evidence type="ECO:0000256" key="5">
    <source>
        <dbReference type="ARBA" id="ARBA00022741"/>
    </source>
</evidence>
<evidence type="ECO:0000256" key="4">
    <source>
        <dbReference type="ARBA" id="ARBA00022692"/>
    </source>
</evidence>
<evidence type="ECO:0000256" key="6">
    <source>
        <dbReference type="ARBA" id="ARBA00022840"/>
    </source>
</evidence>
<keyword evidence="5 11" id="KW-0547">Nucleotide-binding</keyword>
<dbReference type="PANTHER" id="PTHR30042">
    <property type="entry name" value="POTASSIUM-TRANSPORTING ATPASE C CHAIN"/>
    <property type="match status" value="1"/>
</dbReference>
<reference evidence="14 15" key="1">
    <citation type="submission" date="2020-07" db="EMBL/GenBank/DDBJ databases">
        <title>Sequencing the genomes of 1000 actinobacteria strains.</title>
        <authorList>
            <person name="Klenk H.-P."/>
        </authorList>
    </citation>
    <scope>NUCLEOTIDE SEQUENCE [LARGE SCALE GENOMIC DNA]</scope>
    <source>
        <strain evidence="14 15">DSM 19087</strain>
    </source>
</reference>
<accession>A0A8I0KIE5</accession>
<dbReference type="RefSeq" id="WP_179425765.1">
    <property type="nucleotide sequence ID" value="NZ_BAAAMP010000002.1"/>
</dbReference>
<comment type="similarity">
    <text evidence="11">Belongs to the KdpC family.</text>
</comment>
<organism evidence="13 16">
    <name type="scientific">Aeromicrobium tamlense</name>
    <dbReference type="NCBI Taxonomy" id="375541"/>
    <lineage>
        <taxon>Bacteria</taxon>
        <taxon>Bacillati</taxon>
        <taxon>Actinomycetota</taxon>
        <taxon>Actinomycetes</taxon>
        <taxon>Propionibacteriales</taxon>
        <taxon>Nocardioidaceae</taxon>
        <taxon>Aeromicrobium</taxon>
    </lineage>
</organism>
<evidence type="ECO:0000256" key="12">
    <source>
        <dbReference type="SAM" id="MobiDB-lite"/>
    </source>
</evidence>
<proteinExistence type="inferred from homology"/>
<evidence type="ECO:0000313" key="16">
    <source>
        <dbReference type="Proteomes" id="UP000659061"/>
    </source>
</evidence>
<evidence type="ECO:0000256" key="9">
    <source>
        <dbReference type="ARBA" id="ARBA00023065"/>
    </source>
</evidence>
<keyword evidence="6 11" id="KW-0067">ATP-binding</keyword>
<dbReference type="NCBIfam" id="NF001454">
    <property type="entry name" value="PRK00315.1"/>
    <property type="match status" value="1"/>
</dbReference>
<keyword evidence="9 11" id="KW-0406">Ion transport</keyword>
<dbReference type="Proteomes" id="UP000587211">
    <property type="component" value="Unassembled WGS sequence"/>
</dbReference>
<dbReference type="Pfam" id="PF02669">
    <property type="entry name" value="KdpC"/>
    <property type="match status" value="1"/>
</dbReference>
<keyword evidence="10 11" id="KW-0472">Membrane</keyword>
<feature type="transmembrane region" description="Helical" evidence="11">
    <location>
        <begin position="15"/>
        <end position="39"/>
    </location>
</feature>